<comment type="cofactor">
    <cofactor evidence="7">
        <name>Mg(2+)</name>
        <dbReference type="ChEBI" id="CHEBI:18420"/>
    </cofactor>
    <text evidence="7">Can also use Mn(2+) ion.</text>
</comment>
<evidence type="ECO:0000256" key="7">
    <source>
        <dbReference type="PIRSR" id="PIRSR001362-3"/>
    </source>
</evidence>
<dbReference type="GO" id="GO:0004451">
    <property type="term" value="F:isocitrate lyase activity"/>
    <property type="evidence" value="ECO:0007669"/>
    <property type="project" value="UniProtKB-EC"/>
</dbReference>
<dbReference type="Gene3D" id="3.20.20.60">
    <property type="entry name" value="Phosphoenolpyruvate-binding domains"/>
    <property type="match status" value="1"/>
</dbReference>
<dbReference type="InterPro" id="IPR039556">
    <property type="entry name" value="ICL/PEPM"/>
</dbReference>
<dbReference type="RefSeq" id="WP_106677975.1">
    <property type="nucleotide sequence ID" value="NZ_JACHWV010000001.1"/>
</dbReference>
<keyword evidence="7" id="KW-0479">Metal-binding</keyword>
<reference evidence="8 9" key="1">
    <citation type="submission" date="2018-03" db="EMBL/GenBank/DDBJ databases">
        <title>Mesoflavibacter sp. HG37 and Mesoflavibacter sp. HG96 sp.nov., two marine bacteria isolated from seawater of Western Pacific Ocean.</title>
        <authorList>
            <person name="Cheng H."/>
            <person name="Wu Y.-H."/>
            <person name="Guo L.-L."/>
            <person name="Xu X.-W."/>
        </authorList>
    </citation>
    <scope>NUCLEOTIDE SEQUENCE [LARGE SCALE GENOMIC DNA]</scope>
    <source>
        <strain evidence="8 9">KCTC 42117</strain>
    </source>
</reference>
<gene>
    <name evidence="8" type="ORF">C7H61_05750</name>
</gene>
<comment type="catalytic activity">
    <reaction evidence="3">
        <text>D-threo-isocitrate = glyoxylate + succinate</text>
        <dbReference type="Rhea" id="RHEA:13245"/>
        <dbReference type="ChEBI" id="CHEBI:15562"/>
        <dbReference type="ChEBI" id="CHEBI:30031"/>
        <dbReference type="ChEBI" id="CHEBI:36655"/>
        <dbReference type="EC" id="4.1.3.1"/>
    </reaction>
</comment>
<feature type="active site" description="Proton acceptor" evidence="6">
    <location>
        <position position="218"/>
    </location>
</feature>
<evidence type="ECO:0000256" key="1">
    <source>
        <dbReference type="ARBA" id="ARBA00017446"/>
    </source>
</evidence>
<dbReference type="PANTHER" id="PTHR21631:SF3">
    <property type="entry name" value="BIFUNCTIONAL GLYOXYLATE CYCLE PROTEIN"/>
    <property type="match status" value="1"/>
</dbReference>
<evidence type="ECO:0000256" key="4">
    <source>
        <dbReference type="ARBA" id="ARBA00031022"/>
    </source>
</evidence>
<keyword evidence="2 8" id="KW-0456">Lyase</keyword>
<keyword evidence="9" id="KW-1185">Reference proteome</keyword>
<dbReference type="Proteomes" id="UP000238430">
    <property type="component" value="Unassembled WGS sequence"/>
</dbReference>
<dbReference type="InterPro" id="IPR015813">
    <property type="entry name" value="Pyrv/PenolPyrv_kinase-like_dom"/>
</dbReference>
<dbReference type="Pfam" id="PF00463">
    <property type="entry name" value="ICL"/>
    <property type="match status" value="3"/>
</dbReference>
<keyword evidence="7" id="KW-0460">Magnesium</keyword>
<evidence type="ECO:0000256" key="3">
    <source>
        <dbReference type="ARBA" id="ARBA00023531"/>
    </source>
</evidence>
<dbReference type="PIRSF" id="PIRSF001362">
    <property type="entry name" value="Isocit_lyase"/>
    <property type="match status" value="1"/>
</dbReference>
<evidence type="ECO:0000313" key="9">
    <source>
        <dbReference type="Proteomes" id="UP000238430"/>
    </source>
</evidence>
<name>A0A2T1NGT0_9FLAO</name>
<dbReference type="GO" id="GO:0046872">
    <property type="term" value="F:metal ion binding"/>
    <property type="evidence" value="ECO:0007669"/>
    <property type="project" value="UniProtKB-KW"/>
</dbReference>
<dbReference type="GO" id="GO:0019752">
    <property type="term" value="P:carboxylic acid metabolic process"/>
    <property type="evidence" value="ECO:0007669"/>
    <property type="project" value="InterPro"/>
</dbReference>
<dbReference type="InterPro" id="IPR006254">
    <property type="entry name" value="Isocitrate_lyase"/>
</dbReference>
<sequence>MKNLFDTNYNSALQTIQDLKEKFGSTWEAISAQNGARMRFQNQFKTGLDIAKYTAAIMRKDMAEYDADASNYTQSLGCWHGFVAQQKMIAVKKHHNTTNKRYLYLSGWMVAALRSEFGPLPDQSMHEKTAVPALIAEIYDFLRQADAIELNDLFRRLELGEDVQDQIDNFQTHIVPIIADIDAGFGNEEATYLLAKKMIQAGACAIQIENQVSDAKQCGHQDGKVTVPHEDFIAKLNAVRYAFLELGVDDGIIVARTDSEGAGLTQKLPVSKTKGDLASKYLEFVDANPVNIEDVTENEVLLKRNGQLVKPVRLANGLYKFKEGSNIDRVVLDCITSLQNGADLLWIETPTPNVKQIAHMVNRVKDVVPNAKLVYNNSPSFNWTLNFRNQVYEEMLAEGENMTAYDRNNLMDAEYDNTELSFRADQKIKTFQMDAAREAGVFHHLITLPTYHTTALHMNDLTKGYFGKDGMLAYVKDVQRQEIRKGVACVKHQRMAGSDLGDDHKTFFAGDNALKAGGAKNTSNQFETKKQVKKEENTISVVA</sequence>
<evidence type="ECO:0000256" key="5">
    <source>
        <dbReference type="ARBA" id="ARBA00031921"/>
    </source>
</evidence>
<dbReference type="SUPFAM" id="SSF51621">
    <property type="entry name" value="Phosphoenolpyruvate/pyruvate domain"/>
    <property type="match status" value="1"/>
</dbReference>
<proteinExistence type="predicted"/>
<dbReference type="PANTHER" id="PTHR21631">
    <property type="entry name" value="ISOCITRATE LYASE/MALATE SYNTHASE"/>
    <property type="match status" value="1"/>
</dbReference>
<accession>A0A2T1NGT0</accession>
<dbReference type="InterPro" id="IPR040442">
    <property type="entry name" value="Pyrv_kinase-like_dom_sf"/>
</dbReference>
<dbReference type="OrthoDB" id="8629576at2"/>
<dbReference type="NCBIfam" id="NF005074">
    <property type="entry name" value="PRK06498.1"/>
    <property type="match status" value="1"/>
</dbReference>
<evidence type="ECO:0000313" key="8">
    <source>
        <dbReference type="EMBL" id="PSG92081.1"/>
    </source>
</evidence>
<evidence type="ECO:0000256" key="6">
    <source>
        <dbReference type="PIRSR" id="PIRSR001362-1"/>
    </source>
</evidence>
<organism evidence="8 9">
    <name type="scientific">Mesoflavibacter zeaxanthinifaciens subsp. sabulilitoris</name>
    <dbReference type="NCBI Taxonomy" id="1520893"/>
    <lineage>
        <taxon>Bacteria</taxon>
        <taxon>Pseudomonadati</taxon>
        <taxon>Bacteroidota</taxon>
        <taxon>Flavobacteriia</taxon>
        <taxon>Flavobacteriales</taxon>
        <taxon>Flavobacteriaceae</taxon>
        <taxon>Mesoflavibacter</taxon>
    </lineage>
</organism>
<evidence type="ECO:0000256" key="2">
    <source>
        <dbReference type="ARBA" id="ARBA00023239"/>
    </source>
</evidence>
<dbReference type="EMBL" id="PXOT01000020">
    <property type="protein sequence ID" value="PSG92081.1"/>
    <property type="molecule type" value="Genomic_DNA"/>
</dbReference>
<protein>
    <recommendedName>
        <fullName evidence="1">Isocitrate lyase</fullName>
    </recommendedName>
    <alternativeName>
        <fullName evidence="4">Isocitrase</fullName>
    </alternativeName>
    <alternativeName>
        <fullName evidence="5">Isocitratase</fullName>
    </alternativeName>
</protein>
<feature type="binding site" evidence="7">
    <location>
        <position position="180"/>
    </location>
    <ligand>
        <name>Mg(2+)</name>
        <dbReference type="ChEBI" id="CHEBI:18420"/>
    </ligand>
</feature>
<comment type="caution">
    <text evidence="8">The sequence shown here is derived from an EMBL/GenBank/DDBJ whole genome shotgun (WGS) entry which is preliminary data.</text>
</comment>
<dbReference type="CDD" id="cd00377">
    <property type="entry name" value="ICL_PEPM"/>
    <property type="match status" value="1"/>
</dbReference>
<dbReference type="AlphaFoldDB" id="A0A2T1NGT0"/>